<feature type="transmembrane region" description="Helical" evidence="7">
    <location>
        <begin position="141"/>
        <end position="159"/>
    </location>
</feature>
<evidence type="ECO:0000256" key="5">
    <source>
        <dbReference type="ARBA" id="ARBA00022989"/>
    </source>
</evidence>
<comment type="subcellular location">
    <subcellularLocation>
        <location evidence="2">Membrane</location>
        <topology evidence="2">Multi-pass membrane protein</topology>
    </subcellularLocation>
    <subcellularLocation>
        <location evidence="1">Plastid</location>
        <location evidence="1">Chloroplast envelope</location>
    </subcellularLocation>
</comment>
<reference evidence="8" key="1">
    <citation type="submission" date="2025-05" db="UniProtKB">
        <authorList>
            <consortium name="RefSeq"/>
        </authorList>
    </citation>
    <scope>NUCLEOTIDE SEQUENCE [LARGE SCALE GENOMIC DNA]</scope>
</reference>
<gene>
    <name evidence="9" type="primary">LOC103501527</name>
</gene>
<accession>A0ABM3KFH3</accession>
<proteinExistence type="inferred from homology"/>
<reference evidence="9" key="2">
    <citation type="submission" date="2025-08" db="UniProtKB">
        <authorList>
            <consortium name="RefSeq"/>
        </authorList>
    </citation>
    <scope>IDENTIFICATION</scope>
    <source>
        <tissue evidence="9">Stem</tissue>
    </source>
</reference>
<feature type="transmembrane region" description="Helical" evidence="7">
    <location>
        <begin position="180"/>
        <end position="207"/>
    </location>
</feature>
<keyword evidence="8" id="KW-1185">Reference proteome</keyword>
<evidence type="ECO:0000256" key="2">
    <source>
        <dbReference type="ARBA" id="ARBA00004141"/>
    </source>
</evidence>
<feature type="transmembrane region" description="Helical" evidence="7">
    <location>
        <begin position="227"/>
        <end position="249"/>
    </location>
</feature>
<evidence type="ECO:0000256" key="3">
    <source>
        <dbReference type="ARBA" id="ARBA00006528"/>
    </source>
</evidence>
<dbReference type="InterPro" id="IPR004710">
    <property type="entry name" value="Bilac:Na_transpt"/>
</dbReference>
<feature type="transmembrane region" description="Helical" evidence="7">
    <location>
        <begin position="261"/>
        <end position="281"/>
    </location>
</feature>
<dbReference type="RefSeq" id="XP_050936529.1">
    <property type="nucleotide sequence ID" value="XM_051080572.1"/>
</dbReference>
<dbReference type="Pfam" id="PF01758">
    <property type="entry name" value="SBF"/>
    <property type="match status" value="1"/>
</dbReference>
<evidence type="ECO:0000256" key="6">
    <source>
        <dbReference type="ARBA" id="ARBA00023136"/>
    </source>
</evidence>
<organism evidence="8 9">
    <name type="scientific">Cucumis melo</name>
    <name type="common">Muskmelon</name>
    <dbReference type="NCBI Taxonomy" id="3656"/>
    <lineage>
        <taxon>Eukaryota</taxon>
        <taxon>Viridiplantae</taxon>
        <taxon>Streptophyta</taxon>
        <taxon>Embryophyta</taxon>
        <taxon>Tracheophyta</taxon>
        <taxon>Spermatophyta</taxon>
        <taxon>Magnoliopsida</taxon>
        <taxon>eudicotyledons</taxon>
        <taxon>Gunneridae</taxon>
        <taxon>Pentapetalae</taxon>
        <taxon>rosids</taxon>
        <taxon>fabids</taxon>
        <taxon>Cucurbitales</taxon>
        <taxon>Cucurbitaceae</taxon>
        <taxon>Benincaseae</taxon>
        <taxon>Cucumis</taxon>
    </lineage>
</organism>
<comment type="similarity">
    <text evidence="3">Belongs to the bile acid:sodium symporter (BASS) (TC 2.A.28) family.</text>
</comment>
<dbReference type="GeneID" id="103501527"/>
<dbReference type="PANTHER" id="PTHR10361:SF62">
    <property type="entry name" value="SODIUM_PYRUVATE COTRANSPORTER BASS2, CHLOROPLASTIC"/>
    <property type="match status" value="1"/>
</dbReference>
<evidence type="ECO:0000313" key="9">
    <source>
        <dbReference type="RefSeq" id="XP_050936529.1"/>
    </source>
</evidence>
<dbReference type="Gene3D" id="1.20.1530.20">
    <property type="match status" value="1"/>
</dbReference>
<protein>
    <submittedName>
        <fullName evidence="9">Sodium/pyruvate cotransporter BASS2, chloroplastic isoform X2</fullName>
    </submittedName>
</protein>
<feature type="transmembrane region" description="Helical" evidence="7">
    <location>
        <begin position="108"/>
        <end position="129"/>
    </location>
</feature>
<keyword evidence="5 7" id="KW-1133">Transmembrane helix</keyword>
<evidence type="ECO:0000256" key="7">
    <source>
        <dbReference type="SAM" id="Phobius"/>
    </source>
</evidence>
<keyword evidence="6 7" id="KW-0472">Membrane</keyword>
<name>A0ABM3KFH3_CUCME</name>
<dbReference type="InterPro" id="IPR038770">
    <property type="entry name" value="Na+/solute_symporter_sf"/>
</dbReference>
<feature type="transmembrane region" description="Helical" evidence="7">
    <location>
        <begin position="293"/>
        <end position="310"/>
    </location>
</feature>
<sequence length="312" mass="33381">MASISKFAFNDCRIMRFDALYNRSFHFSAGKFQSHLDVRGKLCLSDSGRRRLVVAQSMLLKPLVSSASPCAIGVTSRKLQILCKAASDVSGEIVPGDSPDGMSTYERVIETLTTLFPVWVILGTIIGIYKPAAVTWLETDLFTVGLGFLMLSMGLTLTFEDFRRCLRNPWTVGVGFLAQYLIKPMLGFVIAMTLKLSAPLATGLILVSCCPGGQASNVATYISKGNVALSVLMTTCSTIGAIIMTPLLTKLLAGQLVPVDAAGLAISTFQVVLVPTVVGVLANEFFPKFTSKIITVTPLIGVILTTLLCASP</sequence>
<dbReference type="InterPro" id="IPR002657">
    <property type="entry name" value="BilAc:Na_symport/Acr3"/>
</dbReference>
<dbReference type="PANTHER" id="PTHR10361">
    <property type="entry name" value="SODIUM-BILE ACID COTRANSPORTER"/>
    <property type="match status" value="1"/>
</dbReference>
<keyword evidence="4 7" id="KW-0812">Transmembrane</keyword>
<evidence type="ECO:0000313" key="8">
    <source>
        <dbReference type="Proteomes" id="UP001652600"/>
    </source>
</evidence>
<dbReference type="Proteomes" id="UP001652600">
    <property type="component" value="Chromosome 2"/>
</dbReference>
<evidence type="ECO:0000256" key="1">
    <source>
        <dbReference type="ARBA" id="ARBA00004119"/>
    </source>
</evidence>
<evidence type="ECO:0000256" key="4">
    <source>
        <dbReference type="ARBA" id="ARBA00022692"/>
    </source>
</evidence>